<name>A0AA86SGA5_9FABA</name>
<dbReference type="Proteomes" id="UP001189624">
    <property type="component" value="Chromosome 5"/>
</dbReference>
<feature type="region of interest" description="Disordered" evidence="1">
    <location>
        <begin position="48"/>
        <end position="72"/>
    </location>
</feature>
<proteinExistence type="predicted"/>
<organism evidence="2 3">
    <name type="scientific">Sphenostylis stenocarpa</name>
    <dbReference type="NCBI Taxonomy" id="92480"/>
    <lineage>
        <taxon>Eukaryota</taxon>
        <taxon>Viridiplantae</taxon>
        <taxon>Streptophyta</taxon>
        <taxon>Embryophyta</taxon>
        <taxon>Tracheophyta</taxon>
        <taxon>Spermatophyta</taxon>
        <taxon>Magnoliopsida</taxon>
        <taxon>eudicotyledons</taxon>
        <taxon>Gunneridae</taxon>
        <taxon>Pentapetalae</taxon>
        <taxon>rosids</taxon>
        <taxon>fabids</taxon>
        <taxon>Fabales</taxon>
        <taxon>Fabaceae</taxon>
        <taxon>Papilionoideae</taxon>
        <taxon>50 kb inversion clade</taxon>
        <taxon>NPAAA clade</taxon>
        <taxon>indigoferoid/millettioid clade</taxon>
        <taxon>Phaseoleae</taxon>
        <taxon>Sphenostylis</taxon>
    </lineage>
</organism>
<evidence type="ECO:0000256" key="1">
    <source>
        <dbReference type="SAM" id="MobiDB-lite"/>
    </source>
</evidence>
<evidence type="ECO:0000313" key="2">
    <source>
        <dbReference type="EMBL" id="CAJ1957493.1"/>
    </source>
</evidence>
<evidence type="ECO:0000313" key="3">
    <source>
        <dbReference type="Proteomes" id="UP001189624"/>
    </source>
</evidence>
<keyword evidence="3" id="KW-1185">Reference proteome</keyword>
<dbReference type="EMBL" id="OY731402">
    <property type="protein sequence ID" value="CAJ1957493.1"/>
    <property type="molecule type" value="Genomic_DNA"/>
</dbReference>
<accession>A0AA86SGA5</accession>
<reference evidence="2" key="1">
    <citation type="submission" date="2023-10" db="EMBL/GenBank/DDBJ databases">
        <authorList>
            <person name="Domelevo Entfellner J.-B."/>
        </authorList>
    </citation>
    <scope>NUCLEOTIDE SEQUENCE</scope>
</reference>
<gene>
    <name evidence="2" type="ORF">AYBTSS11_LOCUS17230</name>
</gene>
<feature type="region of interest" description="Disordered" evidence="1">
    <location>
        <begin position="1"/>
        <end position="24"/>
    </location>
</feature>
<dbReference type="AlphaFoldDB" id="A0AA86SGA5"/>
<protein>
    <submittedName>
        <fullName evidence="2">Uncharacterized protein</fullName>
    </submittedName>
</protein>
<dbReference type="Gramene" id="rna-AYBTSS11_LOCUS17230">
    <property type="protein sequence ID" value="CAJ1957493.1"/>
    <property type="gene ID" value="gene-AYBTSS11_LOCUS17230"/>
</dbReference>
<sequence length="72" mass="7970">MAKGKLPGGPKTQNLAETVETVVPRARRPSQTTIFKWDARPKFETPVSVQKFDWDGRPKSQTAVPTSPDAHP</sequence>